<evidence type="ECO:0000256" key="1">
    <source>
        <dbReference type="SAM" id="Phobius"/>
    </source>
</evidence>
<sequence length="208" mass="23467">MLTNDLLRIIAIGPIIYELIYMAGTQINPDRLTILNHELTALCVCAVFFGLYLPTLFNCIKIIVSRSSRGEPQQCWIPLVVVVLSLLLALHFGLSVLQLRKNFHSWLHGNYRENGCHSNFWYDLAKSYIVSYASLISEATLVYRCWHVYRGQSRVYVAIPTSLWLCGLALLTSALSMQGQSCSESYPVKTVYASFWALTSGMNIITTC</sequence>
<keyword evidence="1" id="KW-0472">Membrane</keyword>
<dbReference type="AlphaFoldDB" id="A0AAD5VP68"/>
<reference evidence="2" key="1">
    <citation type="submission" date="2022-07" db="EMBL/GenBank/DDBJ databases">
        <title>Genome Sequence of Leucocoprinus birnbaumii.</title>
        <authorList>
            <person name="Buettner E."/>
        </authorList>
    </citation>
    <scope>NUCLEOTIDE SEQUENCE</scope>
    <source>
        <strain evidence="2">VT141</strain>
    </source>
</reference>
<comment type="caution">
    <text evidence="2">The sequence shown here is derived from an EMBL/GenBank/DDBJ whole genome shotgun (WGS) entry which is preliminary data.</text>
</comment>
<keyword evidence="1" id="KW-1133">Transmembrane helix</keyword>
<feature type="transmembrane region" description="Helical" evidence="1">
    <location>
        <begin position="39"/>
        <end position="64"/>
    </location>
</feature>
<gene>
    <name evidence="2" type="ORF">NP233_g9315</name>
</gene>
<feature type="transmembrane region" description="Helical" evidence="1">
    <location>
        <begin position="76"/>
        <end position="100"/>
    </location>
</feature>
<feature type="transmembrane region" description="Helical" evidence="1">
    <location>
        <begin position="155"/>
        <end position="175"/>
    </location>
</feature>
<organism evidence="2 3">
    <name type="scientific">Leucocoprinus birnbaumii</name>
    <dbReference type="NCBI Taxonomy" id="56174"/>
    <lineage>
        <taxon>Eukaryota</taxon>
        <taxon>Fungi</taxon>
        <taxon>Dikarya</taxon>
        <taxon>Basidiomycota</taxon>
        <taxon>Agaricomycotina</taxon>
        <taxon>Agaricomycetes</taxon>
        <taxon>Agaricomycetidae</taxon>
        <taxon>Agaricales</taxon>
        <taxon>Agaricineae</taxon>
        <taxon>Agaricaceae</taxon>
        <taxon>Leucocoprinus</taxon>
    </lineage>
</organism>
<dbReference type="Proteomes" id="UP001213000">
    <property type="component" value="Unassembled WGS sequence"/>
</dbReference>
<accession>A0AAD5VP68</accession>
<protein>
    <submittedName>
        <fullName evidence="2">Uncharacterized protein</fullName>
    </submittedName>
</protein>
<evidence type="ECO:0000313" key="3">
    <source>
        <dbReference type="Proteomes" id="UP001213000"/>
    </source>
</evidence>
<dbReference type="EMBL" id="JANIEX010000822">
    <property type="protein sequence ID" value="KAJ3562855.1"/>
    <property type="molecule type" value="Genomic_DNA"/>
</dbReference>
<keyword evidence="3" id="KW-1185">Reference proteome</keyword>
<evidence type="ECO:0000313" key="2">
    <source>
        <dbReference type="EMBL" id="KAJ3562855.1"/>
    </source>
</evidence>
<name>A0AAD5VP68_9AGAR</name>
<feature type="transmembrane region" description="Helical" evidence="1">
    <location>
        <begin position="120"/>
        <end position="143"/>
    </location>
</feature>
<keyword evidence="1" id="KW-0812">Transmembrane</keyword>
<feature type="transmembrane region" description="Helical" evidence="1">
    <location>
        <begin position="7"/>
        <end position="27"/>
    </location>
</feature>
<proteinExistence type="predicted"/>